<evidence type="ECO:0000313" key="12">
    <source>
        <dbReference type="Proteomes" id="UP000738431"/>
    </source>
</evidence>
<evidence type="ECO:0000256" key="8">
    <source>
        <dbReference type="SAM" id="MobiDB-lite"/>
    </source>
</evidence>
<evidence type="ECO:0000256" key="2">
    <source>
        <dbReference type="ARBA" id="ARBA00022448"/>
    </source>
</evidence>
<evidence type="ECO:0000256" key="3">
    <source>
        <dbReference type="ARBA" id="ARBA00022729"/>
    </source>
</evidence>
<dbReference type="InterPro" id="IPR011662">
    <property type="entry name" value="Secretin/TonB_short_N"/>
</dbReference>
<dbReference type="RefSeq" id="WP_221030635.1">
    <property type="nucleotide sequence ID" value="NZ_CP139781.1"/>
</dbReference>
<dbReference type="Proteomes" id="UP000738431">
    <property type="component" value="Chromosome"/>
</dbReference>
<evidence type="ECO:0000256" key="5">
    <source>
        <dbReference type="ARBA" id="ARBA00023237"/>
    </source>
</evidence>
<dbReference type="PRINTS" id="PR01032">
    <property type="entry name" value="PHAGEIV"/>
</dbReference>
<keyword evidence="2 7" id="KW-0813">Transport</keyword>
<organism evidence="11 12">
    <name type="scientific">Actomonas aquatica</name>
    <dbReference type="NCBI Taxonomy" id="2866162"/>
    <lineage>
        <taxon>Bacteria</taxon>
        <taxon>Pseudomonadati</taxon>
        <taxon>Verrucomicrobiota</taxon>
        <taxon>Opitutia</taxon>
        <taxon>Opitutales</taxon>
        <taxon>Opitutaceae</taxon>
        <taxon>Actomonas</taxon>
    </lineage>
</organism>
<dbReference type="PANTHER" id="PTHR30332">
    <property type="entry name" value="PROBABLE GENERAL SECRETION PATHWAY PROTEIN D"/>
    <property type="match status" value="1"/>
</dbReference>
<proteinExistence type="inferred from homology"/>
<comment type="subcellular location">
    <subcellularLocation>
        <location evidence="7">Cell outer membrane</location>
    </subcellularLocation>
    <subcellularLocation>
        <location evidence="1">Membrane</location>
    </subcellularLocation>
</comment>
<dbReference type="Gene3D" id="3.55.50.30">
    <property type="match status" value="1"/>
</dbReference>
<feature type="compositionally biased region" description="Basic and acidic residues" evidence="8">
    <location>
        <begin position="572"/>
        <end position="582"/>
    </location>
</feature>
<dbReference type="Pfam" id="PF00263">
    <property type="entry name" value="Secretin"/>
    <property type="match status" value="1"/>
</dbReference>
<sequence length="594" mass="63261">MRTRLIPLSLAAFTLSLTAWAQNAVPPGVTDLPPADQMPAAPDMIDENDDTAIAEPAPPEPAVVIADDVTASSVARARDTLSVDFPDEEIRNILRNVADLFELNLVIPDTLQGNTSIKLRDVTWRQIFEVVLAPVGYTFVEEGNIIKVVSQESLLQEPVSTDVFVINYARAGDLLGSIEPLIDTAVGGRIVVNARSNALVITERPSRLSRIRPIIEQLDKATDQVMIESKFVEVTDRDVKNIGVNWSSLSGYQVGVGGIGRTYDSTSGNTYSNESSTESVRENENTNESESSSGTDGSTTSGSTSTTTSTITTGGGATSTSTLANSLGSTNGTTSSSTDTVTAVNSLTDTINNLSSLIGTGGTQRSTTAVFSADEFALVLSALQSQNETKLVSNPTVVTLNNTEAQINVGAEYPIPNYTYNAERGTFEVAGFEYRPVGIILKVTPQVNAQGFIKLSIEPEVSSQNGFTSFGGAGGAQIPIIATRKAKTQVSLRDGYTMGIGGLIESNTSNGQTKVPLLGSIPGLGRLFRSDNKTEDSRNLLIFITAKTLSAEGASVEEVFDPRTVRRMKLRRDELPGFRDGSDPFLPAAEEDPE</sequence>
<feature type="region of interest" description="Disordered" evidence="8">
    <location>
        <begin position="264"/>
        <end position="339"/>
    </location>
</feature>
<feature type="signal peptide" evidence="9">
    <location>
        <begin position="1"/>
        <end position="21"/>
    </location>
</feature>
<dbReference type="InterPro" id="IPR004846">
    <property type="entry name" value="T2SS/T3SS_dom"/>
</dbReference>
<name>A0ABZ1C8B5_9BACT</name>
<dbReference type="InterPro" id="IPR038591">
    <property type="entry name" value="NolW-like_sf"/>
</dbReference>
<dbReference type="InterPro" id="IPR005644">
    <property type="entry name" value="NolW-like"/>
</dbReference>
<dbReference type="InterPro" id="IPR050810">
    <property type="entry name" value="Bact_Secretion_Sys_Channel"/>
</dbReference>
<feature type="compositionally biased region" description="Low complexity" evidence="8">
    <location>
        <begin position="286"/>
        <end position="339"/>
    </location>
</feature>
<gene>
    <name evidence="11" type="ORF">K1X11_018460</name>
</gene>
<feature type="chain" id="PRO_5047117333" evidence="9">
    <location>
        <begin position="22"/>
        <end position="594"/>
    </location>
</feature>
<keyword evidence="12" id="KW-1185">Reference proteome</keyword>
<evidence type="ECO:0000313" key="11">
    <source>
        <dbReference type="EMBL" id="WRQ86799.1"/>
    </source>
</evidence>
<feature type="domain" description="Secretin/TonB short N-terminal" evidence="10">
    <location>
        <begin position="103"/>
        <end position="151"/>
    </location>
</feature>
<protein>
    <submittedName>
        <fullName evidence="11">Secretin N-terminal domain-containing protein</fullName>
    </submittedName>
</protein>
<evidence type="ECO:0000256" key="9">
    <source>
        <dbReference type="SAM" id="SignalP"/>
    </source>
</evidence>
<keyword evidence="4" id="KW-0472">Membrane</keyword>
<reference evidence="11 12" key="2">
    <citation type="submission" date="2023-12" db="EMBL/GenBank/DDBJ databases">
        <title>Description of an unclassified Opitutus bacterium of Verrucomicrobiota.</title>
        <authorList>
            <person name="Zhang D.-F."/>
        </authorList>
    </citation>
    <scope>NUCLEOTIDE SEQUENCE [LARGE SCALE GENOMIC DNA]</scope>
    <source>
        <strain evidence="11 12">WL0086</strain>
    </source>
</reference>
<dbReference type="SMART" id="SM00965">
    <property type="entry name" value="STN"/>
    <property type="match status" value="1"/>
</dbReference>
<dbReference type="EMBL" id="CP139781">
    <property type="protein sequence ID" value="WRQ86799.1"/>
    <property type="molecule type" value="Genomic_DNA"/>
</dbReference>
<comment type="similarity">
    <text evidence="6">Belongs to the bacterial secretin family.</text>
</comment>
<feature type="region of interest" description="Disordered" evidence="8">
    <location>
        <begin position="572"/>
        <end position="594"/>
    </location>
</feature>
<accession>A0ABZ1C8B5</accession>
<keyword evidence="5" id="KW-0998">Cell outer membrane</keyword>
<keyword evidence="3 9" id="KW-0732">Signal</keyword>
<evidence type="ECO:0000256" key="6">
    <source>
        <dbReference type="RuleBase" id="RU004003"/>
    </source>
</evidence>
<evidence type="ECO:0000256" key="7">
    <source>
        <dbReference type="RuleBase" id="RU004004"/>
    </source>
</evidence>
<evidence type="ECO:0000256" key="1">
    <source>
        <dbReference type="ARBA" id="ARBA00004370"/>
    </source>
</evidence>
<dbReference type="PANTHER" id="PTHR30332:SF24">
    <property type="entry name" value="SECRETIN GSPD-RELATED"/>
    <property type="match status" value="1"/>
</dbReference>
<dbReference type="Gene3D" id="3.30.1370.120">
    <property type="match status" value="1"/>
</dbReference>
<reference evidence="11 12" key="1">
    <citation type="submission" date="2021-08" db="EMBL/GenBank/DDBJ databases">
        <authorList>
            <person name="Zhang D."/>
            <person name="Zhang A."/>
            <person name="Wang L."/>
        </authorList>
    </citation>
    <scope>NUCLEOTIDE SEQUENCE [LARGE SCALE GENOMIC DNA]</scope>
    <source>
        <strain evidence="11 12">WL0086</strain>
    </source>
</reference>
<evidence type="ECO:0000256" key="4">
    <source>
        <dbReference type="ARBA" id="ARBA00023136"/>
    </source>
</evidence>
<evidence type="ECO:0000259" key="10">
    <source>
        <dbReference type="SMART" id="SM00965"/>
    </source>
</evidence>
<dbReference type="Pfam" id="PF03958">
    <property type="entry name" value="Secretin_N"/>
    <property type="match status" value="1"/>
</dbReference>